<comment type="caution">
    <text evidence="1">The sequence shown here is derived from an EMBL/GenBank/DDBJ whole genome shotgun (WGS) entry which is preliminary data.</text>
</comment>
<reference evidence="1" key="1">
    <citation type="submission" date="2022-03" db="EMBL/GenBank/DDBJ databases">
        <authorList>
            <person name="Sayadi A."/>
        </authorList>
    </citation>
    <scope>NUCLEOTIDE SEQUENCE</scope>
</reference>
<evidence type="ECO:0000313" key="1">
    <source>
        <dbReference type="EMBL" id="CAH2012339.1"/>
    </source>
</evidence>
<protein>
    <submittedName>
        <fullName evidence="1">Uncharacterized protein</fullName>
    </submittedName>
</protein>
<gene>
    <name evidence="1" type="ORF">ACAOBT_LOCUS32781</name>
</gene>
<proteinExistence type="predicted"/>
<sequence length="355" mass="40650">MMNDGYNNVDYDGYMEQEEEWEREGLLDPAWEKQQKKKNTCEYLFQCSILSYSLKQDTTTHFSHTYLGINHLLFALNNLSSGRNHSCKNSHTGSTGGFSQYNGVQLIFSEQFAVLEVLISGSTLTYQTGNERETSSKQIVFNKWLTIIPLKGQTTGQNLFSSFKNIISSEKIPISKTVALTTDGAPAMVDRVKGLVRLCRKDDSFPQFVCYHCILHQQALCGHFLNLNKVMKLVVKIVNKIRAQALQRLFKTLADEVDCQYGELLLHSEVRRLRKISQSTLEAYDSKHHVEIVSKLKDDFKNRFKDFNEIEIVVQFVVSPFMEIDIQQFATSVTQNFSENIVATEMEVIACFKMV</sequence>
<dbReference type="OrthoDB" id="8192105at2759"/>
<evidence type="ECO:0000313" key="2">
    <source>
        <dbReference type="Proteomes" id="UP001152888"/>
    </source>
</evidence>
<dbReference type="Proteomes" id="UP001152888">
    <property type="component" value="Unassembled WGS sequence"/>
</dbReference>
<dbReference type="PANTHER" id="PTHR45913:SF21">
    <property type="entry name" value="DUF4371 DOMAIN-CONTAINING PROTEIN"/>
    <property type="match status" value="1"/>
</dbReference>
<keyword evidence="2" id="KW-1185">Reference proteome</keyword>
<dbReference type="EMBL" id="CAKOFQ010008169">
    <property type="protein sequence ID" value="CAH2012339.1"/>
    <property type="molecule type" value="Genomic_DNA"/>
</dbReference>
<accession>A0A9P0MFI2</accession>
<dbReference type="AlphaFoldDB" id="A0A9P0MFI2"/>
<name>A0A9P0MFI2_ACAOB</name>
<dbReference type="PANTHER" id="PTHR45913">
    <property type="entry name" value="EPM2A-INTERACTING PROTEIN 1"/>
    <property type="match status" value="1"/>
</dbReference>
<organism evidence="1 2">
    <name type="scientific">Acanthoscelides obtectus</name>
    <name type="common">Bean weevil</name>
    <name type="synonym">Bruchus obtectus</name>
    <dbReference type="NCBI Taxonomy" id="200917"/>
    <lineage>
        <taxon>Eukaryota</taxon>
        <taxon>Metazoa</taxon>
        <taxon>Ecdysozoa</taxon>
        <taxon>Arthropoda</taxon>
        <taxon>Hexapoda</taxon>
        <taxon>Insecta</taxon>
        <taxon>Pterygota</taxon>
        <taxon>Neoptera</taxon>
        <taxon>Endopterygota</taxon>
        <taxon>Coleoptera</taxon>
        <taxon>Polyphaga</taxon>
        <taxon>Cucujiformia</taxon>
        <taxon>Chrysomeloidea</taxon>
        <taxon>Chrysomelidae</taxon>
        <taxon>Bruchinae</taxon>
        <taxon>Bruchini</taxon>
        <taxon>Acanthoscelides</taxon>
    </lineage>
</organism>